<proteinExistence type="inferred from homology"/>
<keyword evidence="12 14" id="KW-0472">Membrane</keyword>
<evidence type="ECO:0000256" key="12">
    <source>
        <dbReference type="ARBA" id="ARBA00023136"/>
    </source>
</evidence>
<feature type="transmembrane region" description="Helical" evidence="14">
    <location>
        <begin position="22"/>
        <end position="42"/>
    </location>
</feature>
<evidence type="ECO:0000313" key="16">
    <source>
        <dbReference type="EMBL" id="SIS72539.1"/>
    </source>
</evidence>
<dbReference type="AlphaFoldDB" id="A0A1N7LFD7"/>
<evidence type="ECO:0000256" key="11">
    <source>
        <dbReference type="ARBA" id="ARBA00023004"/>
    </source>
</evidence>
<evidence type="ECO:0000256" key="9">
    <source>
        <dbReference type="ARBA" id="ARBA00022989"/>
    </source>
</evidence>
<evidence type="ECO:0000256" key="7">
    <source>
        <dbReference type="ARBA" id="ARBA00022692"/>
    </source>
</evidence>
<keyword evidence="10 14" id="KW-0560">Oxidoreductase</keyword>
<name>A0A1N7LFD7_9RHOB</name>
<keyword evidence="11 14" id="KW-0408">Iron</keyword>
<evidence type="ECO:0000256" key="2">
    <source>
        <dbReference type="ARBA" id="ARBA00005073"/>
    </source>
</evidence>
<evidence type="ECO:0000256" key="3">
    <source>
        <dbReference type="ARBA" id="ARBA00006501"/>
    </source>
</evidence>
<dbReference type="GO" id="GO:0070818">
    <property type="term" value="F:protoporphyrinogen oxidase activity"/>
    <property type="evidence" value="ECO:0007669"/>
    <property type="project" value="UniProtKB-UniRule"/>
</dbReference>
<comment type="catalytic activity">
    <reaction evidence="13 14 15">
        <text>protoporphyrinogen IX + 3 A = protoporphyrin IX + 3 AH2</text>
        <dbReference type="Rhea" id="RHEA:62000"/>
        <dbReference type="ChEBI" id="CHEBI:13193"/>
        <dbReference type="ChEBI" id="CHEBI:17499"/>
        <dbReference type="ChEBI" id="CHEBI:57306"/>
        <dbReference type="ChEBI" id="CHEBI:57307"/>
    </reaction>
</comment>
<dbReference type="PANTHER" id="PTHR40255">
    <property type="entry name" value="UPF0093 MEMBRANE PROTEIN SLR1790"/>
    <property type="match status" value="1"/>
</dbReference>
<keyword evidence="17" id="KW-1185">Reference proteome</keyword>
<feature type="binding site" description="axial binding residue" evidence="14">
    <location>
        <position position="106"/>
    </location>
    <ligand>
        <name>heme</name>
        <dbReference type="ChEBI" id="CHEBI:30413"/>
    </ligand>
    <ligandPart>
        <name>Fe</name>
        <dbReference type="ChEBI" id="CHEBI:18248"/>
    </ligandPart>
</feature>
<organism evidence="16 17">
    <name type="scientific">Rhodobacter aestuarii</name>
    <dbReference type="NCBI Taxonomy" id="453582"/>
    <lineage>
        <taxon>Bacteria</taxon>
        <taxon>Pseudomonadati</taxon>
        <taxon>Pseudomonadota</taxon>
        <taxon>Alphaproteobacteria</taxon>
        <taxon>Rhodobacterales</taxon>
        <taxon>Rhodobacter group</taxon>
        <taxon>Rhodobacter</taxon>
    </lineage>
</organism>
<dbReference type="UniPathway" id="UPA00251">
    <property type="reaction ID" value="UER00324"/>
</dbReference>
<dbReference type="EMBL" id="FTOG01000004">
    <property type="protein sequence ID" value="SIS72539.1"/>
    <property type="molecule type" value="Genomic_DNA"/>
</dbReference>
<keyword evidence="9 14" id="KW-1133">Transmembrane helix</keyword>
<dbReference type="Pfam" id="PF03653">
    <property type="entry name" value="UPF0093"/>
    <property type="match status" value="1"/>
</dbReference>
<dbReference type="STRING" id="453582.SAMN05421580_10448"/>
<dbReference type="GO" id="GO:0046872">
    <property type="term" value="F:metal ion binding"/>
    <property type="evidence" value="ECO:0007669"/>
    <property type="project" value="UniProtKB-UniRule"/>
</dbReference>
<feature type="transmembrane region" description="Helical" evidence="14">
    <location>
        <begin position="78"/>
        <end position="98"/>
    </location>
</feature>
<evidence type="ECO:0000256" key="4">
    <source>
        <dbReference type="ARBA" id="ARBA00017504"/>
    </source>
</evidence>
<dbReference type="PANTHER" id="PTHR40255:SF1">
    <property type="entry name" value="PROTOPORPHYRINOGEN IX OXIDASE"/>
    <property type="match status" value="1"/>
</dbReference>
<comment type="pathway">
    <text evidence="2 14 15">Porphyrin-containing compound metabolism; protoporphyrin-IX biosynthesis; protoporphyrin-IX from protoporphyrinogen-IX: step 1/1.</text>
</comment>
<evidence type="ECO:0000256" key="14">
    <source>
        <dbReference type="HAMAP-Rule" id="MF_02239"/>
    </source>
</evidence>
<dbReference type="GO" id="GO:0005886">
    <property type="term" value="C:plasma membrane"/>
    <property type="evidence" value="ECO:0007669"/>
    <property type="project" value="UniProtKB-SubCell"/>
</dbReference>
<feature type="transmembrane region" description="Helical" evidence="14">
    <location>
        <begin position="104"/>
        <end position="121"/>
    </location>
</feature>
<dbReference type="PIRSF" id="PIRSF004638">
    <property type="entry name" value="UCP004638"/>
    <property type="match status" value="1"/>
</dbReference>
<evidence type="ECO:0000256" key="5">
    <source>
        <dbReference type="ARBA" id="ARBA00022475"/>
    </source>
</evidence>
<protein>
    <recommendedName>
        <fullName evidence="4 14">Protoporphyrinogen IX oxidase</fullName>
        <shortName evidence="14">PPO</shortName>
        <ecNumber evidence="14 15">1.3.99.-</ecNumber>
    </recommendedName>
</protein>
<evidence type="ECO:0000256" key="8">
    <source>
        <dbReference type="ARBA" id="ARBA00022723"/>
    </source>
</evidence>
<dbReference type="Proteomes" id="UP000186221">
    <property type="component" value="Unassembled WGS sequence"/>
</dbReference>
<keyword evidence="5 14" id="KW-1003">Cell membrane</keyword>
<evidence type="ECO:0000256" key="1">
    <source>
        <dbReference type="ARBA" id="ARBA00004651"/>
    </source>
</evidence>
<keyword evidence="8 14" id="KW-0479">Metal-binding</keyword>
<feature type="binding site" description="axial binding residue" evidence="14">
    <location>
        <position position="23"/>
    </location>
    <ligand>
        <name>heme</name>
        <dbReference type="ChEBI" id="CHEBI:30413"/>
    </ligand>
    <ligandPart>
        <name>Fe</name>
        <dbReference type="ChEBI" id="CHEBI:18248"/>
    </ligandPart>
</feature>
<comment type="similarity">
    <text evidence="3 14 15">Belongs to the HemJ family.</text>
</comment>
<evidence type="ECO:0000256" key="10">
    <source>
        <dbReference type="ARBA" id="ARBA00023002"/>
    </source>
</evidence>
<comment type="function">
    <text evidence="14 15">Catalyzes the oxidation of protoporphyrinogen IX to protoporphyrin IX.</text>
</comment>
<evidence type="ECO:0000256" key="15">
    <source>
        <dbReference type="PIRNR" id="PIRNR004638"/>
    </source>
</evidence>
<dbReference type="HAMAP" id="MF_02239">
    <property type="entry name" value="HemJ"/>
    <property type="match status" value="1"/>
</dbReference>
<evidence type="ECO:0000256" key="13">
    <source>
        <dbReference type="ARBA" id="ARBA00048390"/>
    </source>
</evidence>
<comment type="subunit">
    <text evidence="14">Homodimer.</text>
</comment>
<feature type="transmembrane region" description="Helical" evidence="14">
    <location>
        <begin position="141"/>
        <end position="159"/>
    </location>
</feature>
<gene>
    <name evidence="16" type="ORF">SAMN05421580_10448</name>
</gene>
<accession>A0A1N7LFD7</accession>
<dbReference type="InterPro" id="IPR005265">
    <property type="entry name" value="HemJ-like"/>
</dbReference>
<comment type="cofactor">
    <cofactor evidence="14 15">
        <name>heme b</name>
        <dbReference type="ChEBI" id="CHEBI:60344"/>
    </cofactor>
    <text evidence="14 15">Binds 1 heme b (iron(II)-protoporphyrin IX) group per subunit.</text>
</comment>
<evidence type="ECO:0000313" key="17">
    <source>
        <dbReference type="Proteomes" id="UP000186221"/>
    </source>
</evidence>
<evidence type="ECO:0000256" key="6">
    <source>
        <dbReference type="ARBA" id="ARBA00022617"/>
    </source>
</evidence>
<dbReference type="EC" id="1.3.99.-" evidence="14 15"/>
<reference evidence="17" key="1">
    <citation type="submission" date="2017-01" db="EMBL/GenBank/DDBJ databases">
        <authorList>
            <person name="Varghese N."/>
            <person name="Submissions S."/>
        </authorList>
    </citation>
    <scope>NUCLEOTIDE SEQUENCE [LARGE SCALE GENOMIC DNA]</scope>
    <source>
        <strain evidence="17">DSM 19945</strain>
    </source>
</reference>
<dbReference type="GO" id="GO:0006782">
    <property type="term" value="P:protoporphyrinogen IX biosynthetic process"/>
    <property type="evidence" value="ECO:0007669"/>
    <property type="project" value="UniProtKB-UniRule"/>
</dbReference>
<comment type="subcellular location">
    <subcellularLocation>
        <location evidence="1 14">Cell membrane</location>
        <topology evidence="1 14">Multi-pass membrane protein</topology>
    </subcellularLocation>
</comment>
<sequence>MTEILDLVSSFLSDMYLWTKSLHVMSVLAWMAGLFYLPRLYVYHVEGLKKQGVTRGSDMDLLFQHQERLLMKAIMHPAAISTWFFGLCLVFTPGVVWWDSIWPYAKGFGIIAMTIFHLYLAKARFTFIDGTNNLKGRQWRMMNEIPTLLMVLIVLAVILKF</sequence>
<keyword evidence="6 14" id="KW-0349">Heme</keyword>
<keyword evidence="7 14" id="KW-0812">Transmembrane</keyword>